<reference evidence="3 6" key="2">
    <citation type="submission" date="2023-11" db="EMBL/GenBank/DDBJ databases">
        <title>Plant-associative lifestyle of Vibrio porteresiae and its evolutionary dynamics.</title>
        <authorList>
            <person name="Rameshkumar N."/>
            <person name="Kirti K."/>
        </authorList>
    </citation>
    <scope>NUCLEOTIDE SEQUENCE [LARGE SCALE GENOMIC DNA]</scope>
    <source>
        <strain evidence="3 6">MSSRF38</strain>
    </source>
</reference>
<dbReference type="OrthoDB" id="9769667at2"/>
<sequence>MFGLKGKKLAKKLLAVTLGVSALASSTVSFAAEYNWRFANLYGRGTAFGAVYEDLAKNIETMSNGRISVQVLYSGEGVGTSGILSAVRSGLITMGAPFQPMHAGEFPAGVVEVGLPGGTSDTGELMTLFHERGWGEVLKKAYASQGLVWLEPYIQPPVYIITKKPINSIADFKGMKIRAPGAYGKFLRNLGAAPVSLAWSEIYTSLATGVIDGSIGSNMIDHRDGNHVEVAKYMYPLPIAGAQVLPVIVNQKAWNKLPEDLKAIVKGATAEHAIEQLTKSKLWESQAVTEMESKGLKWSPAPSEADKKAWKEAGMSLAQEYASEDPYSKQLVDILNKQ</sequence>
<dbReference type="CDD" id="cd13683">
    <property type="entry name" value="PBP2_TRAP_DctP6_7"/>
    <property type="match status" value="1"/>
</dbReference>
<dbReference type="AlphaFoldDB" id="A0A1Y6IVW4"/>
<dbReference type="Proteomes" id="UP000196125">
    <property type="component" value="Unassembled WGS sequence"/>
</dbReference>
<evidence type="ECO:0000313" key="5">
    <source>
        <dbReference type="Proteomes" id="UP000196125"/>
    </source>
</evidence>
<feature type="signal peptide" evidence="2">
    <location>
        <begin position="1"/>
        <end position="31"/>
    </location>
</feature>
<dbReference type="Proteomes" id="UP001283366">
    <property type="component" value="Unassembled WGS sequence"/>
</dbReference>
<evidence type="ECO:0000256" key="1">
    <source>
        <dbReference type="ARBA" id="ARBA00022729"/>
    </source>
</evidence>
<dbReference type="PANTHER" id="PTHR33376:SF5">
    <property type="entry name" value="EXTRACYTOPLASMIC SOLUTE RECEPTOR PROTEIN"/>
    <property type="match status" value="1"/>
</dbReference>
<protein>
    <submittedName>
        <fullName evidence="4">Lactate-binding periplasmic protein</fullName>
    </submittedName>
    <submittedName>
        <fullName evidence="3">TRAP transporter substrate-binding protein</fullName>
    </submittedName>
</protein>
<dbReference type="PANTHER" id="PTHR33376">
    <property type="match status" value="1"/>
</dbReference>
<evidence type="ECO:0000256" key="2">
    <source>
        <dbReference type="SAM" id="SignalP"/>
    </source>
</evidence>
<name>A0A1Y6IVW4_9VIBR</name>
<evidence type="ECO:0000313" key="3">
    <source>
        <dbReference type="EMBL" id="MDW6002931.1"/>
    </source>
</evidence>
<keyword evidence="1 2" id="KW-0732">Signal</keyword>
<dbReference type="EMBL" id="FXXI01000004">
    <property type="protein sequence ID" value="SMS01171.1"/>
    <property type="molecule type" value="Genomic_DNA"/>
</dbReference>
<evidence type="ECO:0000313" key="4">
    <source>
        <dbReference type="EMBL" id="SMS01171.1"/>
    </source>
</evidence>
<dbReference type="GO" id="GO:0055085">
    <property type="term" value="P:transmembrane transport"/>
    <property type="evidence" value="ECO:0007669"/>
    <property type="project" value="InterPro"/>
</dbReference>
<accession>A0A1Y6IVW4</accession>
<gene>
    <name evidence="3" type="ORF">SBX37_08715</name>
    <name evidence="4" type="ORF">VIM7927_02452</name>
</gene>
<dbReference type="RefSeq" id="WP_087481221.1">
    <property type="nucleotide sequence ID" value="NZ_AP024883.1"/>
</dbReference>
<keyword evidence="6" id="KW-1185">Reference proteome</keyword>
<evidence type="ECO:0000313" key="6">
    <source>
        <dbReference type="Proteomes" id="UP001283366"/>
    </source>
</evidence>
<feature type="chain" id="PRO_5013051588" evidence="2">
    <location>
        <begin position="32"/>
        <end position="338"/>
    </location>
</feature>
<reference evidence="4 5" key="1">
    <citation type="submission" date="2017-05" db="EMBL/GenBank/DDBJ databases">
        <authorList>
            <person name="Song R."/>
            <person name="Chenine A.L."/>
            <person name="Ruprecht R.M."/>
        </authorList>
    </citation>
    <scope>NUCLEOTIDE SEQUENCE [LARGE SCALE GENOMIC DNA]</scope>
    <source>
        <strain evidence="4 5">CECT 7927</strain>
    </source>
</reference>
<dbReference type="InterPro" id="IPR018389">
    <property type="entry name" value="DctP_fam"/>
</dbReference>
<organism evidence="4 5">
    <name type="scientific">Vibrio mangrovi</name>
    <dbReference type="NCBI Taxonomy" id="474394"/>
    <lineage>
        <taxon>Bacteria</taxon>
        <taxon>Pseudomonadati</taxon>
        <taxon>Pseudomonadota</taxon>
        <taxon>Gammaproteobacteria</taxon>
        <taxon>Vibrionales</taxon>
        <taxon>Vibrionaceae</taxon>
        <taxon>Vibrio</taxon>
    </lineage>
</organism>
<dbReference type="EMBL" id="JAWRCO010000001">
    <property type="protein sequence ID" value="MDW6002931.1"/>
    <property type="molecule type" value="Genomic_DNA"/>
</dbReference>
<dbReference type="InterPro" id="IPR038404">
    <property type="entry name" value="TRAP_DctP_sf"/>
</dbReference>
<dbReference type="Pfam" id="PF03480">
    <property type="entry name" value="DctP"/>
    <property type="match status" value="1"/>
</dbReference>
<proteinExistence type="predicted"/>
<dbReference type="NCBIfam" id="NF037995">
    <property type="entry name" value="TRAP_S1"/>
    <property type="match status" value="1"/>
</dbReference>
<dbReference type="Gene3D" id="3.40.190.170">
    <property type="entry name" value="Bacterial extracellular solute-binding protein, family 7"/>
    <property type="match status" value="1"/>
</dbReference>